<keyword evidence="3" id="KW-1185">Reference proteome</keyword>
<dbReference type="Proteomes" id="UP000254601">
    <property type="component" value="Unassembled WGS sequence"/>
</dbReference>
<dbReference type="EMBL" id="UHIC01000001">
    <property type="protein sequence ID" value="SUO95207.1"/>
    <property type="molecule type" value="Genomic_DNA"/>
</dbReference>
<organism evidence="1 3">
    <name type="scientific">Suttonella ornithocola</name>
    <dbReference type="NCBI Taxonomy" id="279832"/>
    <lineage>
        <taxon>Bacteria</taxon>
        <taxon>Pseudomonadati</taxon>
        <taxon>Pseudomonadota</taxon>
        <taxon>Gammaproteobacteria</taxon>
        <taxon>Cardiobacteriales</taxon>
        <taxon>Cardiobacteriaceae</taxon>
        <taxon>Suttonella</taxon>
    </lineage>
</organism>
<evidence type="ECO:0000313" key="3">
    <source>
        <dbReference type="Proteomes" id="UP000254601"/>
    </source>
</evidence>
<sequence>MTQEILSYFSEALAEDYTGEAYEVKTDKNSVTISKITDTRPEYGYGECGNWRGSFYMGEEITGERSAEISVKDGSITVDFSAWDRYSDEKKQESFTTELDAYGDLVSADSIFESIENWIGA</sequence>
<accession>A0A380MV07</accession>
<protein>
    <submittedName>
        <fullName evidence="1">Uncharacterized protein</fullName>
    </submittedName>
</protein>
<evidence type="ECO:0000313" key="2">
    <source>
        <dbReference type="EMBL" id="SUQ09765.1"/>
    </source>
</evidence>
<name>A0A380MV07_9GAMM</name>
<dbReference type="AlphaFoldDB" id="A0A380MV07"/>
<proteinExistence type="predicted"/>
<dbReference type="EMBL" id="UHIC01000003">
    <property type="protein sequence ID" value="SUQ09765.1"/>
    <property type="molecule type" value="Genomic_DNA"/>
</dbReference>
<dbReference type="RefSeq" id="WP_072577192.1">
    <property type="nucleotide sequence ID" value="NZ_LWHB01000142.1"/>
</dbReference>
<reference evidence="1 3" key="1">
    <citation type="submission" date="2018-06" db="EMBL/GenBank/DDBJ databases">
        <authorList>
            <consortium name="Pathogen Informatics"/>
            <person name="Doyle S."/>
        </authorList>
    </citation>
    <scope>NUCLEOTIDE SEQUENCE [LARGE SCALE GENOMIC DNA]</scope>
    <source>
        <strain evidence="1 3">NCTC13337</strain>
    </source>
</reference>
<evidence type="ECO:0000313" key="1">
    <source>
        <dbReference type="EMBL" id="SUO95207.1"/>
    </source>
</evidence>
<gene>
    <name evidence="1" type="ORF">NCTC13337_01154</name>
    <name evidence="2" type="ORF">NCTC13337_02764</name>
</gene>